<comment type="function">
    <text evidence="6">Na(+)/H(+) antiporter that extrudes sodium in exchange for external protons.</text>
</comment>
<keyword evidence="3 6" id="KW-0812">Transmembrane</keyword>
<dbReference type="GO" id="GO:0005886">
    <property type="term" value="C:plasma membrane"/>
    <property type="evidence" value="ECO:0007669"/>
    <property type="project" value="UniProtKB-SubCell"/>
</dbReference>
<dbReference type="GO" id="GO:0015385">
    <property type="term" value="F:sodium:proton antiporter activity"/>
    <property type="evidence" value="ECO:0007669"/>
    <property type="project" value="UniProtKB-UniRule"/>
</dbReference>
<dbReference type="HAMAP" id="MF_01844">
    <property type="entry name" value="NhaA"/>
    <property type="match status" value="1"/>
</dbReference>
<evidence type="ECO:0000256" key="3">
    <source>
        <dbReference type="ARBA" id="ARBA00022692"/>
    </source>
</evidence>
<protein>
    <recommendedName>
        <fullName evidence="6">Na(+)/H(+) antiporter NhaA</fullName>
    </recommendedName>
    <alternativeName>
        <fullName evidence="6">Sodium/proton antiporter NhaA</fullName>
    </alternativeName>
</protein>
<gene>
    <name evidence="6" type="primary">nhaA</name>
    <name evidence="7" type="ORF">GEMMAAP_02140</name>
</gene>
<feature type="transmembrane region" description="Helical" evidence="6">
    <location>
        <begin position="55"/>
        <end position="74"/>
    </location>
</feature>
<keyword evidence="6" id="KW-0813">Transport</keyword>
<accession>A0A143BPJ0</accession>
<feature type="transmembrane region" description="Helical" evidence="6">
    <location>
        <begin position="175"/>
        <end position="193"/>
    </location>
</feature>
<dbReference type="InterPro" id="IPR023171">
    <property type="entry name" value="Na/H_antiporter_dom_sf"/>
</dbReference>
<dbReference type="Proteomes" id="UP000076404">
    <property type="component" value="Chromosome"/>
</dbReference>
<evidence type="ECO:0000256" key="2">
    <source>
        <dbReference type="ARBA" id="ARBA00022475"/>
    </source>
</evidence>
<keyword evidence="6" id="KW-0739">Sodium transport</keyword>
<feature type="transmembrane region" description="Helical" evidence="6">
    <location>
        <begin position="222"/>
        <end position="241"/>
    </location>
</feature>
<keyword evidence="5 6" id="KW-0472">Membrane</keyword>
<dbReference type="eggNOG" id="COG3004">
    <property type="taxonomic scope" value="Bacteria"/>
</dbReference>
<evidence type="ECO:0000256" key="6">
    <source>
        <dbReference type="HAMAP-Rule" id="MF_01844"/>
    </source>
</evidence>
<organism evidence="7 8">
    <name type="scientific">Gemmatimonas phototrophica</name>
    <dbReference type="NCBI Taxonomy" id="1379270"/>
    <lineage>
        <taxon>Bacteria</taxon>
        <taxon>Pseudomonadati</taxon>
        <taxon>Gemmatimonadota</taxon>
        <taxon>Gemmatimonadia</taxon>
        <taxon>Gemmatimonadales</taxon>
        <taxon>Gemmatimonadaceae</taxon>
        <taxon>Gemmatimonas</taxon>
    </lineage>
</organism>
<proteinExistence type="inferred from homology"/>
<dbReference type="NCBIfam" id="TIGR00773">
    <property type="entry name" value="NhaA"/>
    <property type="match status" value="1"/>
</dbReference>
<keyword evidence="8" id="KW-1185">Reference proteome</keyword>
<sequence>MDIEEGYVSEKAPPPSQALSGLLLLLCAAAALIWANSPWQASYHHLLHVDVAGWSAMHFINDGLMAVFFLLVGLEIKHELQDGALSSVRQAALPVVGALGGMLLPAAIYTAVAVGTPATRGWGIPMATDIAFALGIVALLGDRVAAPLRIFLAALAIADDIGAVVVIAIFYTPSVVTLALAAILAIMGGLLWLNKKQVHTVWPYVIGGLLLWIAVYKSGVHASIAGVLLAITIPSRGAHCVQHQLEQVLARPVNFGIVPVFALANAGVTLPADMASFATQPAVIATMLGLLIGKPLGIFGAAWLAVKMRWAELPTSCSWSGLFGVSVLGGIGFTMALFIAGLAFGESAQLDAAKVGVLAGSLLTGIIGATLLARMATRTSISGAVSTPVPE</sequence>
<dbReference type="STRING" id="1379270.GEMMAAP_02140"/>
<feature type="transmembrane region" description="Helical" evidence="6">
    <location>
        <begin position="148"/>
        <end position="169"/>
    </location>
</feature>
<feature type="transmembrane region" description="Helical" evidence="6">
    <location>
        <begin position="18"/>
        <end position="35"/>
    </location>
</feature>
<feature type="transmembrane region" description="Helical" evidence="6">
    <location>
        <begin position="318"/>
        <end position="343"/>
    </location>
</feature>
<feature type="transmembrane region" description="Helical" evidence="6">
    <location>
        <begin position="355"/>
        <end position="373"/>
    </location>
</feature>
<dbReference type="EMBL" id="CP011454">
    <property type="protein sequence ID" value="AMW06482.1"/>
    <property type="molecule type" value="Genomic_DNA"/>
</dbReference>
<dbReference type="NCBIfam" id="NF007111">
    <property type="entry name" value="PRK09560.1"/>
    <property type="match status" value="1"/>
</dbReference>
<dbReference type="Gene3D" id="1.20.1530.10">
    <property type="entry name" value="Na+/H+ antiporter like domain"/>
    <property type="match status" value="1"/>
</dbReference>
<dbReference type="PANTHER" id="PTHR30341">
    <property type="entry name" value="SODIUM ION/PROTON ANTIPORTER NHAA-RELATED"/>
    <property type="match status" value="1"/>
</dbReference>
<evidence type="ECO:0000256" key="1">
    <source>
        <dbReference type="ARBA" id="ARBA00004429"/>
    </source>
</evidence>
<comment type="subcellular location">
    <subcellularLocation>
        <location evidence="1">Cell inner membrane</location>
        <topology evidence="1">Multi-pass membrane protein</topology>
    </subcellularLocation>
    <subcellularLocation>
        <location evidence="6">Cell membrane</location>
        <topology evidence="6">Multi-pass membrane protein</topology>
    </subcellularLocation>
</comment>
<keyword evidence="6" id="KW-0915">Sodium</keyword>
<feature type="transmembrane region" description="Helical" evidence="6">
    <location>
        <begin position="122"/>
        <end position="141"/>
    </location>
</feature>
<dbReference type="OrthoDB" id="9808135at2"/>
<name>A0A143BPJ0_9BACT</name>
<reference evidence="7 8" key="2">
    <citation type="journal article" date="2016" name="Environ. Microbiol. Rep.">
        <title>Metagenomic evidence for the presence of phototrophic Gemmatimonadetes bacteria in diverse environments.</title>
        <authorList>
            <person name="Zeng Y."/>
            <person name="Baumbach J."/>
            <person name="Barbosa E.G."/>
            <person name="Azevedo V."/>
            <person name="Zhang C."/>
            <person name="Koblizek M."/>
        </authorList>
    </citation>
    <scope>NUCLEOTIDE SEQUENCE [LARGE SCALE GENOMIC DNA]</scope>
    <source>
        <strain evidence="7 8">AP64</strain>
    </source>
</reference>
<evidence type="ECO:0000256" key="5">
    <source>
        <dbReference type="ARBA" id="ARBA00023136"/>
    </source>
</evidence>
<keyword evidence="6" id="KW-0406">Ion transport</keyword>
<dbReference type="PANTHER" id="PTHR30341:SF0">
    <property type="entry name" value="NA(+)_H(+) ANTIPORTER NHAA"/>
    <property type="match status" value="1"/>
</dbReference>
<reference evidence="7 8" key="1">
    <citation type="journal article" date="2014" name="Proc. Natl. Acad. Sci. U.S.A.">
        <title>Functional type 2 photosynthetic reaction centers found in the rare bacterial phylum Gemmatimonadetes.</title>
        <authorList>
            <person name="Zeng Y."/>
            <person name="Feng F."/>
            <person name="Medova H."/>
            <person name="Dean J."/>
            <person name="Koblizek M."/>
        </authorList>
    </citation>
    <scope>NUCLEOTIDE SEQUENCE [LARGE SCALE GENOMIC DNA]</scope>
    <source>
        <strain evidence="7 8">AP64</strain>
    </source>
</reference>
<comment type="similarity">
    <text evidence="6">Belongs to the NhaA Na(+)/H(+) (TC 2.A.33) antiporter family.</text>
</comment>
<feature type="transmembrane region" description="Helical" evidence="6">
    <location>
        <begin position="253"/>
        <end position="270"/>
    </location>
</feature>
<feature type="transmembrane region" description="Helical" evidence="6">
    <location>
        <begin position="95"/>
        <end position="116"/>
    </location>
</feature>
<feature type="transmembrane region" description="Helical" evidence="6">
    <location>
        <begin position="282"/>
        <end position="306"/>
    </location>
</feature>
<comment type="catalytic activity">
    <reaction evidence="6">
        <text>Na(+)(in) + 2 H(+)(out) = Na(+)(out) + 2 H(+)(in)</text>
        <dbReference type="Rhea" id="RHEA:29251"/>
        <dbReference type="ChEBI" id="CHEBI:15378"/>
        <dbReference type="ChEBI" id="CHEBI:29101"/>
    </reaction>
</comment>
<keyword evidence="6" id="KW-0050">Antiport</keyword>
<evidence type="ECO:0000313" key="8">
    <source>
        <dbReference type="Proteomes" id="UP000076404"/>
    </source>
</evidence>
<evidence type="ECO:0000256" key="4">
    <source>
        <dbReference type="ARBA" id="ARBA00022989"/>
    </source>
</evidence>
<keyword evidence="2 6" id="KW-1003">Cell membrane</keyword>
<evidence type="ECO:0000313" key="7">
    <source>
        <dbReference type="EMBL" id="AMW06482.1"/>
    </source>
</evidence>
<dbReference type="AlphaFoldDB" id="A0A143BPJ0"/>
<dbReference type="GO" id="GO:0006885">
    <property type="term" value="P:regulation of pH"/>
    <property type="evidence" value="ECO:0007669"/>
    <property type="project" value="UniProtKB-UniRule"/>
</dbReference>
<dbReference type="InterPro" id="IPR004670">
    <property type="entry name" value="NhaA"/>
</dbReference>
<dbReference type="Pfam" id="PF06965">
    <property type="entry name" value="Na_H_antiport_1"/>
    <property type="match status" value="1"/>
</dbReference>
<keyword evidence="4 6" id="KW-1133">Transmembrane helix</keyword>
<dbReference type="KEGG" id="gph:GEMMAAP_02140"/>